<dbReference type="EMBL" id="BPOP01000024">
    <property type="protein sequence ID" value="GJB92495.1"/>
    <property type="molecule type" value="Genomic_DNA"/>
</dbReference>
<reference evidence="1 2" key="1">
    <citation type="submission" date="2021-07" db="EMBL/GenBank/DDBJ databases">
        <title>Draft genome sequence of carbapenem-resistant Aeromonas spp. in Japan.</title>
        <authorList>
            <person name="Maehana S."/>
            <person name="Suzuki M."/>
            <person name="Kitasato H."/>
        </authorList>
    </citation>
    <scope>NUCLEOTIDE SEQUENCE [LARGE SCALE GENOMIC DNA]</scope>
    <source>
        <strain evidence="1 2">KAM382</strain>
    </source>
</reference>
<sequence length="59" mass="6413">MRFTHAIAAVLAATTGQPPRLNPNDFIPGYGFCIPNPRNDHAAAAKRAARRSRNKAKRG</sequence>
<dbReference type="Proteomes" id="UP000737420">
    <property type="component" value="Unassembled WGS sequence"/>
</dbReference>
<organism evidence="1 2">
    <name type="scientific">Aeromonas caviae</name>
    <name type="common">Aeromonas punctata</name>
    <dbReference type="NCBI Taxonomy" id="648"/>
    <lineage>
        <taxon>Bacteria</taxon>
        <taxon>Pseudomonadati</taxon>
        <taxon>Pseudomonadota</taxon>
        <taxon>Gammaproteobacteria</taxon>
        <taxon>Aeromonadales</taxon>
        <taxon>Aeromonadaceae</taxon>
        <taxon>Aeromonas</taxon>
    </lineage>
</organism>
<dbReference type="AlphaFoldDB" id="A0ABD0B9C0"/>
<gene>
    <name evidence="1" type="ORF">KAM382_25560</name>
</gene>
<comment type="caution">
    <text evidence="1">The sequence shown here is derived from an EMBL/GenBank/DDBJ whole genome shotgun (WGS) entry which is preliminary data.</text>
</comment>
<dbReference type="RefSeq" id="WP_203762568.1">
    <property type="nucleotide sequence ID" value="NZ_AP024402.1"/>
</dbReference>
<proteinExistence type="predicted"/>
<evidence type="ECO:0000313" key="2">
    <source>
        <dbReference type="Proteomes" id="UP000737420"/>
    </source>
</evidence>
<protein>
    <submittedName>
        <fullName evidence="1">Uncharacterized protein</fullName>
    </submittedName>
</protein>
<name>A0ABD0B9C0_AERCA</name>
<evidence type="ECO:0000313" key="1">
    <source>
        <dbReference type="EMBL" id="GJB92495.1"/>
    </source>
</evidence>
<accession>A0ABD0B9C0</accession>